<dbReference type="RefSeq" id="WP_341802919.1">
    <property type="nucleotide sequence ID" value="NZ_JBHLUW010000027.1"/>
</dbReference>
<dbReference type="Pfam" id="PF10001">
    <property type="entry name" value="DUF2242"/>
    <property type="match status" value="1"/>
</dbReference>
<sequence>MLAGPFDVLRDIAARLRRVFCSLPSFNMLTRSSRFALALLPGLAVALAACSSAPKPKLQDEFLSTDASPFMRTFDVSSAEACESARRALLSQGYMTTLARPDTVDATKNFQPASDTHYTVEFHVVCTAGDNAANSSVVYVNAVQNGYALKKSDTSASVGLSILGSLSLPIRSNSDAMVKISSETIPAGTFYDRFFDLVGRYLQTTVRSAPIPGESIDTKALPGDPLPLPAPALVAAPATVVPAPVATLPVSASPAAALPVTAAPIAASATATTTAAAVTHTATAAATAQAAAAQASESVGAIASATPAVAASDTVVSSPGAATPLLEPAFERAVAASPASSPANVPHAQ</sequence>
<organism evidence="1 2">
    <name type="scientific">Paraburkholderia rhizosphaerae</name>
    <dbReference type="NCBI Taxonomy" id="480658"/>
    <lineage>
        <taxon>Bacteria</taxon>
        <taxon>Pseudomonadati</taxon>
        <taxon>Pseudomonadota</taxon>
        <taxon>Betaproteobacteria</taxon>
        <taxon>Burkholderiales</taxon>
        <taxon>Burkholderiaceae</taxon>
        <taxon>Paraburkholderia</taxon>
    </lineage>
</organism>
<evidence type="ECO:0000313" key="2">
    <source>
        <dbReference type="Proteomes" id="UP000295509"/>
    </source>
</evidence>
<proteinExistence type="predicted"/>
<reference evidence="1 2" key="1">
    <citation type="submission" date="2019-03" db="EMBL/GenBank/DDBJ databases">
        <title>Genomic Encyclopedia of Type Strains, Phase III (KMG-III): the genomes of soil and plant-associated and newly described type strains.</title>
        <authorList>
            <person name="Whitman W."/>
        </authorList>
    </citation>
    <scope>NUCLEOTIDE SEQUENCE [LARGE SCALE GENOMIC DNA]</scope>
    <source>
        <strain evidence="1 2">LMG 29544</strain>
    </source>
</reference>
<name>A0A4R8M068_9BURK</name>
<dbReference type="Proteomes" id="UP000295509">
    <property type="component" value="Unassembled WGS sequence"/>
</dbReference>
<accession>A0A4R8M068</accession>
<keyword evidence="2" id="KW-1185">Reference proteome</keyword>
<dbReference type="EMBL" id="SORE01000001">
    <property type="protein sequence ID" value="TDY54669.1"/>
    <property type="molecule type" value="Genomic_DNA"/>
</dbReference>
<evidence type="ECO:0000313" key="1">
    <source>
        <dbReference type="EMBL" id="TDY54669.1"/>
    </source>
</evidence>
<gene>
    <name evidence="1" type="ORF">BX592_101125</name>
</gene>
<dbReference type="InterPro" id="IPR018718">
    <property type="entry name" value="DUF2242"/>
</dbReference>
<comment type="caution">
    <text evidence="1">The sequence shown here is derived from an EMBL/GenBank/DDBJ whole genome shotgun (WGS) entry which is preliminary data.</text>
</comment>
<protein>
    <submittedName>
        <fullName evidence="1">Uncharacterized protein DUF2242</fullName>
    </submittedName>
</protein>
<dbReference type="AlphaFoldDB" id="A0A4R8M068"/>